<evidence type="ECO:0000259" key="12">
    <source>
        <dbReference type="PROSITE" id="PS50158"/>
    </source>
</evidence>
<comment type="similarity">
    <text evidence="1">Belongs to the peptidase C2 family.</text>
</comment>
<name>A0A812M6F7_9DINO</name>
<dbReference type="Proteomes" id="UP000604046">
    <property type="component" value="Unassembled WGS sequence"/>
</dbReference>
<evidence type="ECO:0000256" key="11">
    <source>
        <dbReference type="SAM" id="MobiDB-lite"/>
    </source>
</evidence>
<feature type="active site" evidence="8 10">
    <location>
        <position position="206"/>
    </location>
</feature>
<dbReference type="PROSITE" id="PS00139">
    <property type="entry name" value="THIOL_PROTEASE_CYS"/>
    <property type="match status" value="1"/>
</dbReference>
<evidence type="ECO:0000256" key="7">
    <source>
        <dbReference type="ARBA" id="ARBA00022833"/>
    </source>
</evidence>
<keyword evidence="18" id="KW-1185">Reference proteome</keyword>
<keyword evidence="6 10" id="KW-0788">Thiol protease</keyword>
<dbReference type="InterPro" id="IPR038765">
    <property type="entry name" value="Papain-like_cys_pep_sf"/>
</dbReference>
<evidence type="ECO:0000256" key="4">
    <source>
        <dbReference type="ARBA" id="ARBA00022771"/>
    </source>
</evidence>
<feature type="active site" evidence="8 10">
    <location>
        <position position="365"/>
    </location>
</feature>
<dbReference type="PROSITE" id="PS50158">
    <property type="entry name" value="ZF_CCHC"/>
    <property type="match status" value="1"/>
</dbReference>
<accession>A0A812M6F7</accession>
<keyword evidence="5 10" id="KW-0378">Hydrolase</keyword>
<dbReference type="InterPro" id="IPR001878">
    <property type="entry name" value="Znf_CCHC"/>
</dbReference>
<dbReference type="PANTHER" id="PTHR10183:SF379">
    <property type="entry name" value="CALPAIN-5"/>
    <property type="match status" value="1"/>
</dbReference>
<proteinExistence type="inferred from homology"/>
<reference evidence="17" key="1">
    <citation type="submission" date="2021-02" db="EMBL/GenBank/DDBJ databases">
        <authorList>
            <person name="Dougan E. K."/>
            <person name="Rhodes N."/>
            <person name="Thang M."/>
            <person name="Chan C."/>
        </authorList>
    </citation>
    <scope>NUCLEOTIDE SEQUENCE</scope>
</reference>
<dbReference type="GO" id="GO:0004198">
    <property type="term" value="F:calcium-dependent cysteine-type endopeptidase activity"/>
    <property type="evidence" value="ECO:0007669"/>
    <property type="project" value="InterPro"/>
</dbReference>
<dbReference type="PROSITE" id="PS51999">
    <property type="entry name" value="ZF_GRF"/>
    <property type="match status" value="1"/>
</dbReference>
<evidence type="ECO:0000259" key="14">
    <source>
        <dbReference type="PROSITE" id="PS51233"/>
    </source>
</evidence>
<keyword evidence="2 10" id="KW-0645">Protease</keyword>
<organism evidence="17 18">
    <name type="scientific">Symbiodinium natans</name>
    <dbReference type="NCBI Taxonomy" id="878477"/>
    <lineage>
        <taxon>Eukaryota</taxon>
        <taxon>Sar</taxon>
        <taxon>Alveolata</taxon>
        <taxon>Dinophyceae</taxon>
        <taxon>Suessiales</taxon>
        <taxon>Symbiodiniaceae</taxon>
        <taxon>Symbiodinium</taxon>
    </lineage>
</organism>
<dbReference type="InterPro" id="IPR036875">
    <property type="entry name" value="Znf_CCHC_sf"/>
</dbReference>
<evidence type="ECO:0000256" key="8">
    <source>
        <dbReference type="PIRSR" id="PIRSR622684-1"/>
    </source>
</evidence>
<dbReference type="CDD" id="cd00044">
    <property type="entry name" value="CysPc"/>
    <property type="match status" value="1"/>
</dbReference>
<keyword evidence="4 9" id="KW-0863">Zinc-finger</keyword>
<feature type="domain" description="VWFD" evidence="14">
    <location>
        <begin position="758"/>
        <end position="971"/>
    </location>
</feature>
<dbReference type="InterPro" id="IPR022684">
    <property type="entry name" value="Calpain_cysteine_protease"/>
</dbReference>
<gene>
    <name evidence="17" type="primary">Capn15</name>
    <name evidence="17" type="ORF">SNAT2548_LOCUS13452</name>
</gene>
<dbReference type="InterPro" id="IPR037524">
    <property type="entry name" value="PA14/GLEYA"/>
</dbReference>
<evidence type="ECO:0000313" key="18">
    <source>
        <dbReference type="Proteomes" id="UP000604046"/>
    </source>
</evidence>
<dbReference type="SMART" id="SM00343">
    <property type="entry name" value="ZnF_C2HC"/>
    <property type="match status" value="1"/>
</dbReference>
<evidence type="ECO:0000256" key="10">
    <source>
        <dbReference type="PROSITE-ProRule" id="PRU00239"/>
    </source>
</evidence>
<evidence type="ECO:0000259" key="16">
    <source>
        <dbReference type="PROSITE" id="PS51999"/>
    </source>
</evidence>
<feature type="active site" evidence="8 10">
    <location>
        <position position="403"/>
    </location>
</feature>
<dbReference type="Pfam" id="PF00098">
    <property type="entry name" value="zf-CCHC"/>
    <property type="match status" value="1"/>
</dbReference>
<dbReference type="InterPro" id="IPR010666">
    <property type="entry name" value="Znf_GRF"/>
</dbReference>
<evidence type="ECO:0000259" key="15">
    <source>
        <dbReference type="PROSITE" id="PS51820"/>
    </source>
</evidence>
<evidence type="ECO:0000256" key="1">
    <source>
        <dbReference type="ARBA" id="ARBA00007623"/>
    </source>
</evidence>
<feature type="domain" description="Calpain catalytic" evidence="13">
    <location>
        <begin position="102"/>
        <end position="459"/>
    </location>
</feature>
<dbReference type="InterPro" id="IPR001846">
    <property type="entry name" value="VWF_type-D"/>
</dbReference>
<evidence type="ECO:0000259" key="13">
    <source>
        <dbReference type="PROSITE" id="PS50203"/>
    </source>
</evidence>
<dbReference type="PROSITE" id="PS51820">
    <property type="entry name" value="PA14"/>
    <property type="match status" value="1"/>
</dbReference>
<dbReference type="InterPro" id="IPR000169">
    <property type="entry name" value="Pept_cys_AS"/>
</dbReference>
<feature type="domain" description="CCHC-type" evidence="12">
    <location>
        <begin position="1195"/>
        <end position="1209"/>
    </location>
</feature>
<dbReference type="SUPFAM" id="SSF57756">
    <property type="entry name" value="Retrovirus zinc finger-like domains"/>
    <property type="match status" value="1"/>
</dbReference>
<dbReference type="GO" id="GO:0006508">
    <property type="term" value="P:proteolysis"/>
    <property type="evidence" value="ECO:0007669"/>
    <property type="project" value="UniProtKB-KW"/>
</dbReference>
<evidence type="ECO:0000256" key="6">
    <source>
        <dbReference type="ARBA" id="ARBA00022807"/>
    </source>
</evidence>
<evidence type="ECO:0000256" key="5">
    <source>
        <dbReference type="ARBA" id="ARBA00022801"/>
    </source>
</evidence>
<dbReference type="SMART" id="SM00230">
    <property type="entry name" value="CysPc"/>
    <property type="match status" value="1"/>
</dbReference>
<dbReference type="PROSITE" id="PS50203">
    <property type="entry name" value="CALPAIN_CAT"/>
    <property type="match status" value="1"/>
</dbReference>
<dbReference type="Gene3D" id="4.10.60.10">
    <property type="entry name" value="Zinc finger, CCHC-type"/>
    <property type="match status" value="1"/>
</dbReference>
<feature type="region of interest" description="Disordered" evidence="11">
    <location>
        <begin position="1431"/>
        <end position="1454"/>
    </location>
</feature>
<dbReference type="NCBIfam" id="TIGR02148">
    <property type="entry name" value="Fibro_Slime"/>
    <property type="match status" value="1"/>
</dbReference>
<sequence length="1454" mass="160039">MLAADSIDLDSDGEVQLQPLLELGSRSRGCREEAHVPTRRWGRCFSGAVHGAAVTAGASQRGDSASSSFDCIVVRGDDATNSKELRSARADWHRLLAAAQAPFEDPEFPAEPKSICGREESLQSPQEQPRCRCGQASKKSEVRKEGPTKGRPYWHCEKRRCGFFAWADSEHRRREKIWWQRFPEFMIVSDFGFRAEDLRQGGVGDCWFMSALAVVAERPDLVLRLFGGETARNPVGCYQVNLFLDGEWRAINIDDRLPCTDQQRRPDGSGLAFSRADGQQLWTPLLEKAYAKAHGSYRAISGGEIAEALLDLTGCPTESIDFDEPGFDPQELWERLMDFKAKGFPMGCATAGNPELREVGLCGNHAYSVLDVRELYDQRFVGREVGYGGAQQDGLIRLLRIRNPHGMGEWNGEWSDRSAEWTGSLSSELGCTGVDDGTFWMDYTHFLMGFQVVDVCLAHRGWHAASFPNAFCAKSSGSRICKYFYELSCDAATTLYAMALQPTKRGSWCREDRKKSYKPGDISLLVLRMSGGGPADVQEGHAFAEAQPAGTQSDSDFPDTIFFDAVLRDFKADHPDFQSMDGHTEGLVESTLGPDKKPVYKGGAQLSNKSNFDQWFRDVPGVNRRINFKLDLNKSDTGTYVHDDPSFFPVDGMGWKDSAIALDGLEHNFYFTLELHTTFVYKSGDQFTFRGDDDVWVFMNDRLVIDLGGVHNPMQKTFDLDSLNLTEGAAVSLSFFFAERRCCGSEFRVETSIVPVKGSCTIWGDPHISIFDSGLFGADETEPVSILTSGDYWLVKNPDISIQGRYGTTKFTVAGQSALLELAVSGPFVRNETLIVQPMNGQITWDGAAILKQIPSEFVKPFSRVKFMDGDEHIDAVLKGYPVKLVRAFFVRNVEILINRWPEHIDAIIRMPQQLYGQDGHCGNFNFDPSDDTKELILERSGGPVSKEESLFPEPGQSIQAFAERSLEECDAEVRLKAEDVCGSSKGRFVRDACVFDYCFAGKEFAAEDTIVMQAYNDWPVCMLRALSSVVGGNFFCADIMARRCVEARLERGQRYLLAAFCFGSGPVAHGGEARVAPFKMRIFSSEPLGVRVLEPERCPQMAAAALTGLHAACLSLTAVPGRRFRRQVRPLGADLCLFQVTGEGAVLLLLANATSSDVTVKLTAEVKVMTARCFEGLLSAAPSSETDKSAEVTCFNCGKPGHIASDCPGPRQRGIRTPWRYPAKWRRVVTACRLPSGSQRIAIALIGNGMQAEMGGVEVQIADGSEDWAKPSTSSRQQQLQSYMQTSYGPTAQPLDAFEPRQIMKGLVEAATALQVAGKKTVGTAVAEVLDWISEESLAQAAAASLEQMRVQEEQQLEQAMAASRGVSVIDLQPESDDRLLAEALAASSEAQAMEASRKELLAAEEAELQAALLLSRGALAAPEFVVDSSDEEAADAVEMPALRETKRHKAAA</sequence>
<dbReference type="Pfam" id="PF00648">
    <property type="entry name" value="Peptidase_C2"/>
    <property type="match status" value="1"/>
</dbReference>
<dbReference type="EMBL" id="CAJNDS010001413">
    <property type="protein sequence ID" value="CAE7258514.1"/>
    <property type="molecule type" value="Genomic_DNA"/>
</dbReference>
<evidence type="ECO:0000313" key="17">
    <source>
        <dbReference type="EMBL" id="CAE7258514.1"/>
    </source>
</evidence>
<evidence type="ECO:0000256" key="2">
    <source>
        <dbReference type="ARBA" id="ARBA00022670"/>
    </source>
</evidence>
<comment type="caution">
    <text evidence="17">The sequence shown here is derived from an EMBL/GenBank/DDBJ whole genome shotgun (WGS) entry which is preliminary data.</text>
</comment>
<dbReference type="Gene3D" id="3.90.70.10">
    <property type="entry name" value="Cysteine proteinases"/>
    <property type="match status" value="1"/>
</dbReference>
<feature type="domain" description="GRF-type" evidence="16">
    <location>
        <begin position="131"/>
        <end position="170"/>
    </location>
</feature>
<evidence type="ECO:0000256" key="9">
    <source>
        <dbReference type="PROSITE-ProRule" id="PRU00047"/>
    </source>
</evidence>
<dbReference type="GO" id="GO:0008270">
    <property type="term" value="F:zinc ion binding"/>
    <property type="evidence" value="ECO:0007669"/>
    <property type="project" value="UniProtKB-KW"/>
</dbReference>
<keyword evidence="3" id="KW-0479">Metal-binding</keyword>
<feature type="region of interest" description="Disordered" evidence="11">
    <location>
        <begin position="116"/>
        <end position="148"/>
    </location>
</feature>
<feature type="compositionally biased region" description="Basic and acidic residues" evidence="11">
    <location>
        <begin position="138"/>
        <end position="148"/>
    </location>
</feature>
<evidence type="ECO:0000256" key="3">
    <source>
        <dbReference type="ARBA" id="ARBA00022723"/>
    </source>
</evidence>
<dbReference type="PANTHER" id="PTHR10183">
    <property type="entry name" value="CALPAIN"/>
    <property type="match status" value="1"/>
</dbReference>
<dbReference type="GO" id="GO:0003676">
    <property type="term" value="F:nucleic acid binding"/>
    <property type="evidence" value="ECO:0007669"/>
    <property type="project" value="InterPro"/>
</dbReference>
<dbReference type="InterPro" id="IPR011874">
    <property type="entry name" value="Fibro_Slime"/>
</dbReference>
<protein>
    <submittedName>
        <fullName evidence="17">Capn15 protein</fullName>
    </submittedName>
</protein>
<keyword evidence="7" id="KW-0862">Zinc</keyword>
<dbReference type="SUPFAM" id="SSF54001">
    <property type="entry name" value="Cysteine proteinases"/>
    <property type="match status" value="1"/>
</dbReference>
<dbReference type="InterPro" id="IPR001300">
    <property type="entry name" value="Peptidase_C2_calpain_cat"/>
</dbReference>
<dbReference type="Pfam" id="PF06839">
    <property type="entry name" value="Zn_ribbon_GRF"/>
    <property type="match status" value="1"/>
</dbReference>
<dbReference type="PROSITE" id="PS51233">
    <property type="entry name" value="VWFD"/>
    <property type="match status" value="1"/>
</dbReference>
<dbReference type="OrthoDB" id="441755at2759"/>
<feature type="domain" description="PA14" evidence="15">
    <location>
        <begin position="617"/>
        <end position="766"/>
    </location>
</feature>